<dbReference type="EMBL" id="QJKJ01000436">
    <property type="protein sequence ID" value="RDY12606.1"/>
    <property type="molecule type" value="Genomic_DNA"/>
</dbReference>
<reference evidence="2" key="1">
    <citation type="submission" date="2018-05" db="EMBL/GenBank/DDBJ databases">
        <title>Draft genome of Mucuna pruriens seed.</title>
        <authorList>
            <person name="Nnadi N.E."/>
            <person name="Vos R."/>
            <person name="Hasami M.H."/>
            <person name="Devisetty U.K."/>
            <person name="Aguiy J.C."/>
        </authorList>
    </citation>
    <scope>NUCLEOTIDE SEQUENCE [LARGE SCALE GENOMIC DNA]</scope>
    <source>
        <strain evidence="2">JCA_2017</strain>
    </source>
</reference>
<name>A0A371IC54_MUCPR</name>
<feature type="region of interest" description="Disordered" evidence="1">
    <location>
        <begin position="21"/>
        <end position="49"/>
    </location>
</feature>
<proteinExistence type="predicted"/>
<comment type="caution">
    <text evidence="2">The sequence shown here is derived from an EMBL/GenBank/DDBJ whole genome shotgun (WGS) entry which is preliminary data.</text>
</comment>
<gene>
    <name evidence="2" type="ORF">CR513_02569</name>
</gene>
<evidence type="ECO:0000256" key="1">
    <source>
        <dbReference type="SAM" id="MobiDB-lite"/>
    </source>
</evidence>
<sequence length="167" mass="18964">YRSYHTSSTLGNCRVADVLRAPPAPDATNNEPSLNGNAIPMNEDPSQIDESIKDDDAEIKALAEELESVNLGDEKEKKEVKVGKQMPLDLRIKLVELLKEYADKFAWSYCDMPSLDREIVEHKLPLLPNATPIRQQLQRMKLDVALMIKEEVEKQWNIGFLVVSNYP</sequence>
<accession>A0A371IC54</accession>
<organism evidence="2 3">
    <name type="scientific">Mucuna pruriens</name>
    <name type="common">Velvet bean</name>
    <name type="synonym">Dolichos pruriens</name>
    <dbReference type="NCBI Taxonomy" id="157652"/>
    <lineage>
        <taxon>Eukaryota</taxon>
        <taxon>Viridiplantae</taxon>
        <taxon>Streptophyta</taxon>
        <taxon>Embryophyta</taxon>
        <taxon>Tracheophyta</taxon>
        <taxon>Spermatophyta</taxon>
        <taxon>Magnoliopsida</taxon>
        <taxon>eudicotyledons</taxon>
        <taxon>Gunneridae</taxon>
        <taxon>Pentapetalae</taxon>
        <taxon>rosids</taxon>
        <taxon>fabids</taxon>
        <taxon>Fabales</taxon>
        <taxon>Fabaceae</taxon>
        <taxon>Papilionoideae</taxon>
        <taxon>50 kb inversion clade</taxon>
        <taxon>NPAAA clade</taxon>
        <taxon>indigoferoid/millettioid clade</taxon>
        <taxon>Phaseoleae</taxon>
        <taxon>Mucuna</taxon>
    </lineage>
</organism>
<evidence type="ECO:0000313" key="2">
    <source>
        <dbReference type="EMBL" id="RDY12606.1"/>
    </source>
</evidence>
<dbReference type="AlphaFoldDB" id="A0A371IC54"/>
<dbReference type="Proteomes" id="UP000257109">
    <property type="component" value="Unassembled WGS sequence"/>
</dbReference>
<dbReference type="OrthoDB" id="6496131at2759"/>
<feature type="non-terminal residue" evidence="2">
    <location>
        <position position="1"/>
    </location>
</feature>
<protein>
    <submittedName>
        <fullName evidence="2">Uncharacterized protein</fullName>
    </submittedName>
</protein>
<feature type="compositionally biased region" description="Polar residues" evidence="1">
    <location>
        <begin position="27"/>
        <end position="36"/>
    </location>
</feature>
<evidence type="ECO:0000313" key="3">
    <source>
        <dbReference type="Proteomes" id="UP000257109"/>
    </source>
</evidence>
<feature type="non-terminal residue" evidence="2">
    <location>
        <position position="167"/>
    </location>
</feature>
<keyword evidence="3" id="KW-1185">Reference proteome</keyword>